<name>A0AAW1N271_POPJA</name>
<comment type="caution">
    <text evidence="2">The sequence shown here is derived from an EMBL/GenBank/DDBJ whole genome shotgun (WGS) entry which is preliminary data.</text>
</comment>
<reference evidence="2 3" key="1">
    <citation type="journal article" date="2024" name="BMC Genomics">
        <title>De novo assembly and annotation of Popillia japonica's genome with initial clues to its potential as an invasive pest.</title>
        <authorList>
            <person name="Cucini C."/>
            <person name="Boschi S."/>
            <person name="Funari R."/>
            <person name="Cardaioli E."/>
            <person name="Iannotti N."/>
            <person name="Marturano G."/>
            <person name="Paoli F."/>
            <person name="Bruttini M."/>
            <person name="Carapelli A."/>
            <person name="Frati F."/>
            <person name="Nardi F."/>
        </authorList>
    </citation>
    <scope>NUCLEOTIDE SEQUENCE [LARGE SCALE GENOMIC DNA]</scope>
    <source>
        <strain evidence="2">DMR45628</strain>
    </source>
</reference>
<sequence>MLNQKIKRIEHPPICNTYIHSMQPIYSYYTPRSITRDTIPEECLNSTNNRRPSWLPPPPRETPRPSVRRQQTVGSALLVSSSSSQSDSSDEDGAENRLIQP</sequence>
<proteinExistence type="predicted"/>
<dbReference type="Proteomes" id="UP001458880">
    <property type="component" value="Unassembled WGS sequence"/>
</dbReference>
<keyword evidence="3" id="KW-1185">Reference proteome</keyword>
<evidence type="ECO:0000313" key="3">
    <source>
        <dbReference type="Proteomes" id="UP001458880"/>
    </source>
</evidence>
<protein>
    <submittedName>
        <fullName evidence="2">Uncharacterized protein</fullName>
    </submittedName>
</protein>
<accession>A0AAW1N271</accession>
<dbReference type="AlphaFoldDB" id="A0AAW1N271"/>
<gene>
    <name evidence="2" type="ORF">QE152_g3436</name>
</gene>
<dbReference type="EMBL" id="JASPKY010000014">
    <property type="protein sequence ID" value="KAK9753375.1"/>
    <property type="molecule type" value="Genomic_DNA"/>
</dbReference>
<evidence type="ECO:0000313" key="2">
    <source>
        <dbReference type="EMBL" id="KAK9753375.1"/>
    </source>
</evidence>
<feature type="region of interest" description="Disordered" evidence="1">
    <location>
        <begin position="39"/>
        <end position="101"/>
    </location>
</feature>
<evidence type="ECO:0000256" key="1">
    <source>
        <dbReference type="SAM" id="MobiDB-lite"/>
    </source>
</evidence>
<organism evidence="2 3">
    <name type="scientific">Popillia japonica</name>
    <name type="common">Japanese beetle</name>
    <dbReference type="NCBI Taxonomy" id="7064"/>
    <lineage>
        <taxon>Eukaryota</taxon>
        <taxon>Metazoa</taxon>
        <taxon>Ecdysozoa</taxon>
        <taxon>Arthropoda</taxon>
        <taxon>Hexapoda</taxon>
        <taxon>Insecta</taxon>
        <taxon>Pterygota</taxon>
        <taxon>Neoptera</taxon>
        <taxon>Endopterygota</taxon>
        <taxon>Coleoptera</taxon>
        <taxon>Polyphaga</taxon>
        <taxon>Scarabaeiformia</taxon>
        <taxon>Scarabaeidae</taxon>
        <taxon>Rutelinae</taxon>
        <taxon>Popillia</taxon>
    </lineage>
</organism>